<accession>A0A4U8UMT0</accession>
<keyword evidence="2" id="KW-1185">Reference proteome</keyword>
<sequence length="92" mass="10400">MTTESEPQRRRETKGLLEYSEIKRTSLGILKDLEIIKAKGLFGSLATKYNYIPTDLPSEIICDIVSLPRVNKKVIVGFKGPFRNFAKNPSDN</sequence>
<evidence type="ECO:0000313" key="1">
    <source>
        <dbReference type="EMBL" id="TMS34151.1"/>
    </source>
</evidence>
<gene>
    <name evidence="1" type="ORF">L596_001791</name>
</gene>
<organism evidence="1 2">
    <name type="scientific">Steinernema carpocapsae</name>
    <name type="common">Entomopathogenic nematode</name>
    <dbReference type="NCBI Taxonomy" id="34508"/>
    <lineage>
        <taxon>Eukaryota</taxon>
        <taxon>Metazoa</taxon>
        <taxon>Ecdysozoa</taxon>
        <taxon>Nematoda</taxon>
        <taxon>Chromadorea</taxon>
        <taxon>Rhabditida</taxon>
        <taxon>Tylenchina</taxon>
        <taxon>Panagrolaimomorpha</taxon>
        <taxon>Strongyloidoidea</taxon>
        <taxon>Steinernematidae</taxon>
        <taxon>Steinernema</taxon>
    </lineage>
</organism>
<protein>
    <submittedName>
        <fullName evidence="1">Uncharacterized protein</fullName>
    </submittedName>
</protein>
<evidence type="ECO:0000313" key="2">
    <source>
        <dbReference type="Proteomes" id="UP000298663"/>
    </source>
</evidence>
<dbReference type="Proteomes" id="UP000298663">
    <property type="component" value="Chromosome X"/>
</dbReference>
<dbReference type="EMBL" id="CM016762">
    <property type="protein sequence ID" value="TMS34151.1"/>
    <property type="molecule type" value="Genomic_DNA"/>
</dbReference>
<name>A0A4U8UMT0_STECR</name>
<reference evidence="1 2" key="1">
    <citation type="journal article" date="2015" name="Genome Biol.">
        <title>Comparative genomics of Steinernema reveals deeply conserved gene regulatory networks.</title>
        <authorList>
            <person name="Dillman A.R."/>
            <person name="Macchietto M."/>
            <person name="Porter C.F."/>
            <person name="Rogers A."/>
            <person name="Williams B."/>
            <person name="Antoshechkin I."/>
            <person name="Lee M.M."/>
            <person name="Goodwin Z."/>
            <person name="Lu X."/>
            <person name="Lewis E.E."/>
            <person name="Goodrich-Blair H."/>
            <person name="Stock S.P."/>
            <person name="Adams B.J."/>
            <person name="Sternberg P.W."/>
            <person name="Mortazavi A."/>
        </authorList>
    </citation>
    <scope>NUCLEOTIDE SEQUENCE [LARGE SCALE GENOMIC DNA]</scope>
    <source>
        <strain evidence="1 2">ALL</strain>
    </source>
</reference>
<reference evidence="1 2" key="2">
    <citation type="journal article" date="2019" name="G3 (Bethesda)">
        <title>Hybrid Assembly of the Genome of the Entomopathogenic Nematode Steinernema carpocapsae Identifies the X-Chromosome.</title>
        <authorList>
            <person name="Serra L."/>
            <person name="Macchietto M."/>
            <person name="Macias-Munoz A."/>
            <person name="McGill C.J."/>
            <person name="Rodriguez I.M."/>
            <person name="Rodriguez B."/>
            <person name="Murad R."/>
            <person name="Mortazavi A."/>
        </authorList>
    </citation>
    <scope>NUCLEOTIDE SEQUENCE [LARGE SCALE GENOMIC DNA]</scope>
    <source>
        <strain evidence="1 2">ALL</strain>
    </source>
</reference>
<comment type="caution">
    <text evidence="1">The sequence shown here is derived from an EMBL/GenBank/DDBJ whole genome shotgun (WGS) entry which is preliminary data.</text>
</comment>
<dbReference type="EMBL" id="AZBU02000001">
    <property type="protein sequence ID" value="TMS34151.1"/>
    <property type="molecule type" value="Genomic_DNA"/>
</dbReference>
<proteinExistence type="predicted"/>
<dbReference type="AlphaFoldDB" id="A0A4U8UMT0"/>